<dbReference type="AlphaFoldDB" id="E1YF19"/>
<reference evidence="1" key="1">
    <citation type="journal article" date="2011" name="Environ. Microbiol.">
        <title>Genomic insights into the metabolic potential of the polycyclic aromatic hydrocarbon degrading sulfate-reducing Deltaproteobacterium N47.</title>
        <authorList>
            <person name="Bergmann F."/>
            <person name="Selesi D."/>
            <person name="Weinmaier T."/>
            <person name="Tischler P."/>
            <person name="Rattei T."/>
            <person name="Meckenstock R.U."/>
        </authorList>
    </citation>
    <scope>NUCLEOTIDE SEQUENCE</scope>
</reference>
<name>E1YF19_9BACT</name>
<dbReference type="EMBL" id="FR695872">
    <property type="protein sequence ID" value="CBX29163.1"/>
    <property type="molecule type" value="Genomic_DNA"/>
</dbReference>
<proteinExistence type="predicted"/>
<gene>
    <name evidence="1" type="ORF">N47_J01440</name>
</gene>
<protein>
    <submittedName>
        <fullName evidence="1">Uncharacterized protein</fullName>
    </submittedName>
</protein>
<organism evidence="1">
    <name type="scientific">uncultured Desulfobacterium sp</name>
    <dbReference type="NCBI Taxonomy" id="201089"/>
    <lineage>
        <taxon>Bacteria</taxon>
        <taxon>Pseudomonadati</taxon>
        <taxon>Thermodesulfobacteriota</taxon>
        <taxon>Desulfobacteria</taxon>
        <taxon>Desulfobacterales</taxon>
        <taxon>Desulfobacteriaceae</taxon>
        <taxon>Desulfobacterium</taxon>
        <taxon>environmental samples</taxon>
    </lineage>
</organism>
<sequence>MKHGIKGVCSAKYGLTTQIKEAEQVVQDVEPTVTEAFYRVFEADENMFIRNAF</sequence>
<evidence type="ECO:0000313" key="1">
    <source>
        <dbReference type="EMBL" id="CBX29163.1"/>
    </source>
</evidence>
<accession>E1YF19</accession>